<accession>A0A7J9FH52</accession>
<gene>
    <name evidence="1" type="ORF">Gotri_025899</name>
</gene>
<reference evidence="1 2" key="1">
    <citation type="journal article" date="2019" name="Genome Biol. Evol.">
        <title>Insights into the evolution of the New World diploid cottons (Gossypium, subgenus Houzingenia) based on genome sequencing.</title>
        <authorList>
            <person name="Grover C.E."/>
            <person name="Arick M.A. 2nd"/>
            <person name="Thrash A."/>
            <person name="Conover J.L."/>
            <person name="Sanders W.S."/>
            <person name="Peterson D.G."/>
            <person name="Frelichowski J.E."/>
            <person name="Scheffler J.A."/>
            <person name="Scheffler B.E."/>
            <person name="Wendel J.F."/>
        </authorList>
    </citation>
    <scope>NUCLEOTIDE SEQUENCE [LARGE SCALE GENOMIC DNA]</scope>
    <source>
        <strain evidence="1">8</strain>
        <tissue evidence="1">Leaf</tissue>
    </source>
</reference>
<proteinExistence type="predicted"/>
<name>A0A7J9FH52_9ROSI</name>
<comment type="caution">
    <text evidence="1">The sequence shown here is derived from an EMBL/GenBank/DDBJ whole genome shotgun (WGS) entry which is preliminary data.</text>
</comment>
<organism evidence="1 2">
    <name type="scientific">Gossypium trilobum</name>
    <dbReference type="NCBI Taxonomy" id="34281"/>
    <lineage>
        <taxon>Eukaryota</taxon>
        <taxon>Viridiplantae</taxon>
        <taxon>Streptophyta</taxon>
        <taxon>Embryophyta</taxon>
        <taxon>Tracheophyta</taxon>
        <taxon>Spermatophyta</taxon>
        <taxon>Magnoliopsida</taxon>
        <taxon>eudicotyledons</taxon>
        <taxon>Gunneridae</taxon>
        <taxon>Pentapetalae</taxon>
        <taxon>rosids</taxon>
        <taxon>malvids</taxon>
        <taxon>Malvales</taxon>
        <taxon>Malvaceae</taxon>
        <taxon>Malvoideae</taxon>
        <taxon>Gossypium</taxon>
    </lineage>
</organism>
<dbReference type="Proteomes" id="UP000593568">
    <property type="component" value="Unassembled WGS sequence"/>
</dbReference>
<evidence type="ECO:0000313" key="1">
    <source>
        <dbReference type="EMBL" id="MBA0784646.1"/>
    </source>
</evidence>
<sequence>MFPFSSPIPGWNAWPSASLFPITPTQPMIYRLSSQEGSHEAPSGSSSH</sequence>
<protein>
    <submittedName>
        <fullName evidence="1">Uncharacterized protein</fullName>
    </submittedName>
</protein>
<dbReference type="AlphaFoldDB" id="A0A7J9FH52"/>
<evidence type="ECO:0000313" key="2">
    <source>
        <dbReference type="Proteomes" id="UP000593568"/>
    </source>
</evidence>
<keyword evidence="2" id="KW-1185">Reference proteome</keyword>
<dbReference type="EMBL" id="JABEZW010215817">
    <property type="protein sequence ID" value="MBA0784646.1"/>
    <property type="molecule type" value="Genomic_DNA"/>
</dbReference>